<dbReference type="KEGG" id="mmes:MMSR116_06255"/>
<reference evidence="1 2" key="2">
    <citation type="journal article" date="2013" name="Genome Announc.">
        <title>Draft Genome Sequence of Methylobacterium mesophilicum Strain SR1.6/6, Isolated from Citrus sinensis.</title>
        <authorList>
            <person name="Marinho Almeida D."/>
            <person name="Dini-Andreote F."/>
            <person name="Camargo Neves A.A."/>
            <person name="Juca Ramos R.T."/>
            <person name="Andreote F.D."/>
            <person name="Carneiro A.R."/>
            <person name="Oliveira de Souza Lima A."/>
            <person name="Caracciolo Gomes de Sa P.H."/>
            <person name="Ribeiro Barbosa M.S."/>
            <person name="Araujo W.L."/>
            <person name="Silva A."/>
        </authorList>
    </citation>
    <scope>NUCLEOTIDE SEQUENCE [LARGE SCALE GENOMIC DNA]</scope>
    <source>
        <strain evidence="1 2">SR1.6/6</strain>
    </source>
</reference>
<reference evidence="1 2" key="1">
    <citation type="journal article" date="2012" name="Genet. Mol. Biol.">
        <title>Analysis of 16S rRNA and mxaF genes revealing insights into Methylobacterium niche-specific plant association.</title>
        <authorList>
            <person name="Dourado M.N."/>
            <person name="Andreote F.D."/>
            <person name="Dini-Andreote F."/>
            <person name="Conti R."/>
            <person name="Araujo J.M."/>
            <person name="Araujo W.L."/>
        </authorList>
    </citation>
    <scope>NUCLEOTIDE SEQUENCE [LARGE SCALE GENOMIC DNA]</scope>
    <source>
        <strain evidence="1 2">SR1.6/6</strain>
    </source>
</reference>
<name>A0A6B9FKV4_9HYPH</name>
<evidence type="ECO:0000313" key="1">
    <source>
        <dbReference type="EMBL" id="QGY01548.1"/>
    </source>
</evidence>
<dbReference type="OrthoDB" id="7108001at2"/>
<sequence length="243" mass="28021">MINIDTLTMFYLALLQLLRNTSSHFTTNTGTNTRGSEMESLYWDESHPYFYMTGEEFYGTDPQSDREYWSRAAGWTVEEAIALSFGCEPRVVNWPALKGTGHPFEKRYAEWRSLAIRARHMGQLKEFNEPEVFIQWAKRQGMSFDPELEKAVRTSNKAAKATQAREDDHLNSKSRQSLLKLVIGLVTATYSYDHQRARTSIVREIKDDLDRVGIKLDEDTIRKWLAEAADEFGYLVTTGQKDS</sequence>
<protein>
    <submittedName>
        <fullName evidence="1">Uncharacterized protein</fullName>
    </submittedName>
</protein>
<dbReference type="RefSeq" id="WP_039892808.1">
    <property type="nucleotide sequence ID" value="NZ_CP043538.1"/>
</dbReference>
<accession>A0A6B9FKV4</accession>
<gene>
    <name evidence="1" type="ORF">MMSR116_06255</name>
</gene>
<proteinExistence type="predicted"/>
<evidence type="ECO:0000313" key="2">
    <source>
        <dbReference type="Proteomes" id="UP000012488"/>
    </source>
</evidence>
<organism evidence="1 2">
    <name type="scientific">Methylobacterium mesophilicum SR1.6/6</name>
    <dbReference type="NCBI Taxonomy" id="908290"/>
    <lineage>
        <taxon>Bacteria</taxon>
        <taxon>Pseudomonadati</taxon>
        <taxon>Pseudomonadota</taxon>
        <taxon>Alphaproteobacteria</taxon>
        <taxon>Hyphomicrobiales</taxon>
        <taxon>Methylobacteriaceae</taxon>
        <taxon>Methylobacterium</taxon>
    </lineage>
</organism>
<dbReference type="Proteomes" id="UP000012488">
    <property type="component" value="Chromosome"/>
</dbReference>
<dbReference type="AlphaFoldDB" id="A0A6B9FKV4"/>
<dbReference type="EMBL" id="CP043538">
    <property type="protein sequence ID" value="QGY01548.1"/>
    <property type="molecule type" value="Genomic_DNA"/>
</dbReference>